<reference evidence="2 3" key="1">
    <citation type="submission" date="2022-06" db="EMBL/GenBank/DDBJ databases">
        <title>Ideonella sp. NS12-5 Genome sequencing and assembly.</title>
        <authorList>
            <person name="Jung Y."/>
        </authorList>
    </citation>
    <scope>NUCLEOTIDE SEQUENCE [LARGE SCALE GENOMIC DNA]</scope>
    <source>
        <strain evidence="2 3">NS12-5</strain>
    </source>
</reference>
<dbReference type="CDD" id="cd03057">
    <property type="entry name" value="GST_N_Beta"/>
    <property type="match status" value="1"/>
</dbReference>
<feature type="domain" description="GST N-terminal" evidence="1">
    <location>
        <begin position="1"/>
        <end position="81"/>
    </location>
</feature>
<dbReference type="InterPro" id="IPR040079">
    <property type="entry name" value="Glutathione_S-Trfase"/>
</dbReference>
<gene>
    <name evidence="2" type="ORF">M0L44_09850</name>
</gene>
<dbReference type="Pfam" id="PF13409">
    <property type="entry name" value="GST_N_2"/>
    <property type="match status" value="1"/>
</dbReference>
<dbReference type="Gene3D" id="3.40.30.10">
    <property type="entry name" value="Glutaredoxin"/>
    <property type="match status" value="1"/>
</dbReference>
<evidence type="ECO:0000313" key="3">
    <source>
        <dbReference type="Proteomes" id="UP001204851"/>
    </source>
</evidence>
<dbReference type="SUPFAM" id="SSF52833">
    <property type="entry name" value="Thioredoxin-like"/>
    <property type="match status" value="1"/>
</dbReference>
<proteinExistence type="predicted"/>
<keyword evidence="3" id="KW-1185">Reference proteome</keyword>
<dbReference type="PROSITE" id="PS50404">
    <property type="entry name" value="GST_NTER"/>
    <property type="match status" value="1"/>
</dbReference>
<dbReference type="Proteomes" id="UP001204851">
    <property type="component" value="Unassembled WGS sequence"/>
</dbReference>
<comment type="caution">
    <text evidence="2">The sequence shown here is derived from an EMBL/GenBank/DDBJ whole genome shotgun (WGS) entry which is preliminary data.</text>
</comment>
<dbReference type="EMBL" id="JAMXMC010000005">
    <property type="protein sequence ID" value="MCO5977013.1"/>
    <property type="molecule type" value="Genomic_DNA"/>
</dbReference>
<dbReference type="SUPFAM" id="SSF47616">
    <property type="entry name" value="GST C-terminal domain-like"/>
    <property type="match status" value="1"/>
</dbReference>
<accession>A0ABT1BLB5</accession>
<dbReference type="InterPro" id="IPR036249">
    <property type="entry name" value="Thioredoxin-like_sf"/>
</dbReference>
<dbReference type="InterPro" id="IPR004045">
    <property type="entry name" value="Glutathione_S-Trfase_N"/>
</dbReference>
<evidence type="ECO:0000313" key="2">
    <source>
        <dbReference type="EMBL" id="MCO5977013.1"/>
    </source>
</evidence>
<dbReference type="RefSeq" id="WP_252769551.1">
    <property type="nucleotide sequence ID" value="NZ_JAMXMC010000005.1"/>
</dbReference>
<dbReference type="SFLD" id="SFLDS00019">
    <property type="entry name" value="Glutathione_Transferase_(cytos"/>
    <property type="match status" value="1"/>
</dbReference>
<name>A0ABT1BLB5_9BURK</name>
<dbReference type="Gene3D" id="1.20.1050.10">
    <property type="match status" value="1"/>
</dbReference>
<dbReference type="PANTHER" id="PTHR44051:SF8">
    <property type="entry name" value="GLUTATHIONE S-TRANSFERASE GSTA"/>
    <property type="match status" value="1"/>
</dbReference>
<dbReference type="SFLD" id="SFLDG00358">
    <property type="entry name" value="Main_(cytGST)"/>
    <property type="match status" value="1"/>
</dbReference>
<dbReference type="PANTHER" id="PTHR44051">
    <property type="entry name" value="GLUTATHIONE S-TRANSFERASE-RELATED"/>
    <property type="match status" value="1"/>
</dbReference>
<protein>
    <submittedName>
        <fullName evidence="2">Glutathione S-transferase N-terminal domain-containing protein</fullName>
    </submittedName>
</protein>
<sequence>MLTFFMTPGSCSTGIHILLEALELPFQVTVLNLPAGDHRQPAYLALNPKGSIPALQLDDGRVLTEFGAIAHWLARRVPRAQLLPDDAAAAAALIGRLDYAVGTVHGQGWTRVFTPEAYLPAGLEEAESRRWTEAIQARGREIVQAGFAVLEQALAAESLERRLNLADAALFYVFFWAEHTGLPLPPHCAAHLAWMRRMPVVQQVLAEEGYRR</sequence>
<dbReference type="InterPro" id="IPR036282">
    <property type="entry name" value="Glutathione-S-Trfase_C_sf"/>
</dbReference>
<evidence type="ECO:0000259" key="1">
    <source>
        <dbReference type="PROSITE" id="PS50404"/>
    </source>
</evidence>
<dbReference type="Pfam" id="PF13410">
    <property type="entry name" value="GST_C_2"/>
    <property type="match status" value="1"/>
</dbReference>
<organism evidence="2 3">
    <name type="scientific">Ideonella oryzae</name>
    <dbReference type="NCBI Taxonomy" id="2937441"/>
    <lineage>
        <taxon>Bacteria</taxon>
        <taxon>Pseudomonadati</taxon>
        <taxon>Pseudomonadota</taxon>
        <taxon>Betaproteobacteria</taxon>
        <taxon>Burkholderiales</taxon>
        <taxon>Sphaerotilaceae</taxon>
        <taxon>Ideonella</taxon>
    </lineage>
</organism>